<evidence type="ECO:0000259" key="2">
    <source>
        <dbReference type="Pfam" id="PF04326"/>
    </source>
</evidence>
<dbReference type="AlphaFoldDB" id="A0A3S0ZRT7"/>
<proteinExistence type="predicted"/>
<feature type="compositionally biased region" description="Polar residues" evidence="1">
    <location>
        <begin position="315"/>
        <end position="334"/>
    </location>
</feature>
<organism evidence="3 4">
    <name type="scientific">Elysia chlorotica</name>
    <name type="common">Eastern emerald elysia</name>
    <name type="synonym">Sea slug</name>
    <dbReference type="NCBI Taxonomy" id="188477"/>
    <lineage>
        <taxon>Eukaryota</taxon>
        <taxon>Metazoa</taxon>
        <taxon>Spiralia</taxon>
        <taxon>Lophotrochozoa</taxon>
        <taxon>Mollusca</taxon>
        <taxon>Gastropoda</taxon>
        <taxon>Heterobranchia</taxon>
        <taxon>Euthyneura</taxon>
        <taxon>Panpulmonata</taxon>
        <taxon>Sacoglossa</taxon>
        <taxon>Placobranchoidea</taxon>
        <taxon>Plakobranchidae</taxon>
        <taxon>Elysia</taxon>
    </lineage>
</organism>
<keyword evidence="4" id="KW-1185">Reference proteome</keyword>
<dbReference type="InterPro" id="IPR007421">
    <property type="entry name" value="Schlafen_AlbA_2_dom"/>
</dbReference>
<gene>
    <name evidence="3" type="ORF">EGW08_011051</name>
</gene>
<dbReference type="InterPro" id="IPR038461">
    <property type="entry name" value="Schlafen_AlbA_2_dom_sf"/>
</dbReference>
<evidence type="ECO:0000313" key="3">
    <source>
        <dbReference type="EMBL" id="RUS81186.1"/>
    </source>
</evidence>
<reference evidence="3 4" key="1">
    <citation type="submission" date="2019-01" db="EMBL/GenBank/DDBJ databases">
        <title>A draft genome assembly of the solar-powered sea slug Elysia chlorotica.</title>
        <authorList>
            <person name="Cai H."/>
            <person name="Li Q."/>
            <person name="Fang X."/>
            <person name="Li J."/>
            <person name="Curtis N.E."/>
            <person name="Altenburger A."/>
            <person name="Shibata T."/>
            <person name="Feng M."/>
            <person name="Maeda T."/>
            <person name="Schwartz J.A."/>
            <person name="Shigenobu S."/>
            <person name="Lundholm N."/>
            <person name="Nishiyama T."/>
            <person name="Yang H."/>
            <person name="Hasebe M."/>
            <person name="Li S."/>
            <person name="Pierce S.K."/>
            <person name="Wang J."/>
        </authorList>
    </citation>
    <scope>NUCLEOTIDE SEQUENCE [LARGE SCALE GENOMIC DNA]</scope>
    <source>
        <strain evidence="3">EC2010</strain>
        <tissue evidence="3">Whole organism of an adult</tissue>
    </source>
</reference>
<feature type="domain" description="Schlafen AlbA-2" evidence="2">
    <location>
        <begin position="373"/>
        <end position="506"/>
    </location>
</feature>
<feature type="region of interest" description="Disordered" evidence="1">
    <location>
        <begin position="128"/>
        <end position="157"/>
    </location>
</feature>
<dbReference type="EMBL" id="RQTK01000351">
    <property type="protein sequence ID" value="RUS81186.1"/>
    <property type="molecule type" value="Genomic_DNA"/>
</dbReference>
<dbReference type="OrthoDB" id="5954290at2759"/>
<dbReference type="InterPro" id="IPR029684">
    <property type="entry name" value="Schlafen"/>
</dbReference>
<dbReference type="PANTHER" id="PTHR12155:SF41">
    <property type="entry name" value="SCHLAFEN ALBA-2 DOMAIN-CONTAINING PROTEIN"/>
    <property type="match status" value="1"/>
</dbReference>
<sequence length="523" mass="57430">MAECKGKAACSRATANGSEIKGVYIRPLFTDRGPDEMAKNLFRLLYCVGVKSTDICQITVSKYEGAASVHVRSAECEAYLLTIFQDPASIMNQYDLRRITKNPLKLNVTKIATQGQRNQVMPVRIDSKGKAPATNSKKVNECKSGNEGLQADRERQKQQEALTDISNHESEIVAGPESSSTSLTYSLCGFEQLESEEDRTKKSYRCNAATSTTDVPMFDRKKKARQIDDGGKAQGKTKCDLATMERDSRSQTIQCPVHVKDEYGVSKDVVEIVLNHGCISKIRNLSLDSPKLAPETGGIIPSDTEPILEHFKPGLSSTESSPQGTSKSYKTSPTVSSSEDVIKLHAKTSTPAVPPCGCPETIFYHLQQHVGAETRHAEFKRGGIVREQGLFRSVVGKYVCGFLNSEGGTIYFGISDDGKVLGIKVDACTEETLRGDVDFAVRSLIEPTVDPSEYSVNFARIMRPDGELSEDLRVLEVCVKPRRPPKRGRFTCDNVVYIRRDGSLQALSRSARSRTGAGRHGRA</sequence>
<dbReference type="PANTHER" id="PTHR12155">
    <property type="entry name" value="SCHLAFEN"/>
    <property type="match status" value="1"/>
</dbReference>
<protein>
    <recommendedName>
        <fullName evidence="2">Schlafen AlbA-2 domain-containing protein</fullName>
    </recommendedName>
</protein>
<dbReference type="Proteomes" id="UP000271974">
    <property type="component" value="Unassembled WGS sequence"/>
</dbReference>
<evidence type="ECO:0000256" key="1">
    <source>
        <dbReference type="SAM" id="MobiDB-lite"/>
    </source>
</evidence>
<feature type="region of interest" description="Disordered" evidence="1">
    <location>
        <begin position="306"/>
        <end position="334"/>
    </location>
</feature>
<dbReference type="Pfam" id="PF04326">
    <property type="entry name" value="SLFN_AlbA_2"/>
    <property type="match status" value="1"/>
</dbReference>
<accession>A0A3S0ZRT7</accession>
<dbReference type="Gene3D" id="3.30.950.30">
    <property type="entry name" value="Schlafen, AAA domain"/>
    <property type="match status" value="1"/>
</dbReference>
<evidence type="ECO:0000313" key="4">
    <source>
        <dbReference type="Proteomes" id="UP000271974"/>
    </source>
</evidence>
<comment type="caution">
    <text evidence="3">The sequence shown here is derived from an EMBL/GenBank/DDBJ whole genome shotgun (WGS) entry which is preliminary data.</text>
</comment>
<name>A0A3S0ZRT7_ELYCH</name>